<name>B5VJV7_YEAS6</name>
<dbReference type="Proteomes" id="UP000008988">
    <property type="component" value="Unassembled WGS sequence"/>
</dbReference>
<dbReference type="EMBL" id="ABSV01001067">
    <property type="protein sequence ID" value="EDZ71786.1"/>
    <property type="molecule type" value="Genomic_DNA"/>
</dbReference>
<feature type="non-terminal residue" evidence="1">
    <location>
        <position position="1"/>
    </location>
</feature>
<reference evidence="1 2" key="1">
    <citation type="journal article" date="2008" name="FEMS Yeast Res.">
        <title>Comparative genome analysis of a Saccharomyces cerevisiae wine strain.</title>
        <authorList>
            <person name="Borneman A.R."/>
            <person name="Forgan A.H."/>
            <person name="Pretorius I.S."/>
            <person name="Chambers P.J."/>
        </authorList>
    </citation>
    <scope>NUCLEOTIDE SEQUENCE [LARGE SCALE GENOMIC DNA]</scope>
    <source>
        <strain evidence="1 2">AWRI1631</strain>
    </source>
</reference>
<dbReference type="AlphaFoldDB" id="B5VJV7"/>
<evidence type="ECO:0000313" key="2">
    <source>
        <dbReference type="Proteomes" id="UP000008988"/>
    </source>
</evidence>
<organism evidence="1 2">
    <name type="scientific">Saccharomyces cerevisiae (strain AWRI1631)</name>
    <name type="common">Baker's yeast</name>
    <dbReference type="NCBI Taxonomy" id="545124"/>
    <lineage>
        <taxon>Eukaryota</taxon>
        <taxon>Fungi</taxon>
        <taxon>Dikarya</taxon>
        <taxon>Ascomycota</taxon>
        <taxon>Saccharomycotina</taxon>
        <taxon>Saccharomycetes</taxon>
        <taxon>Saccharomycetales</taxon>
        <taxon>Saccharomycetaceae</taxon>
        <taxon>Saccharomyces</taxon>
    </lineage>
</organism>
<comment type="caution">
    <text evidence="1">The sequence shown here is derived from an EMBL/GenBank/DDBJ whole genome shotgun (WGS) entry which is preliminary data.</text>
</comment>
<protein>
    <submittedName>
        <fullName evidence="1">Uncharacterized protein</fullName>
    </submittedName>
</protein>
<proteinExistence type="predicted"/>
<gene>
    <name evidence="1" type="ORF">AWRI1631_80780</name>
</gene>
<accession>B5VJV7</accession>
<sequence length="37" mass="3836">CSPKKSLMLLVCPSAVSSSSASSSPFTFLGVKRCNKS</sequence>
<evidence type="ECO:0000313" key="1">
    <source>
        <dbReference type="EMBL" id="EDZ71786.1"/>
    </source>
</evidence>